<keyword evidence="1" id="KW-1133">Transmembrane helix</keyword>
<feature type="transmembrane region" description="Helical" evidence="1">
    <location>
        <begin position="254"/>
        <end position="276"/>
    </location>
</feature>
<name>A0ABY7KH44_9ACTN</name>
<gene>
    <name evidence="2" type="ORF">STRCI_004200</name>
</gene>
<keyword evidence="1" id="KW-0472">Membrane</keyword>
<feature type="transmembrane region" description="Helical" evidence="1">
    <location>
        <begin position="425"/>
        <end position="449"/>
    </location>
</feature>
<dbReference type="EMBL" id="CP114413">
    <property type="protein sequence ID" value="WAZ22895.1"/>
    <property type="molecule type" value="Genomic_DNA"/>
</dbReference>
<feature type="transmembrane region" description="Helical" evidence="1">
    <location>
        <begin position="382"/>
        <end position="405"/>
    </location>
</feature>
<keyword evidence="3" id="KW-1185">Reference proteome</keyword>
<organism evidence="2 3">
    <name type="scientific">Streptomyces cinnabarinus</name>
    <dbReference type="NCBI Taxonomy" id="67287"/>
    <lineage>
        <taxon>Bacteria</taxon>
        <taxon>Bacillati</taxon>
        <taxon>Actinomycetota</taxon>
        <taxon>Actinomycetes</taxon>
        <taxon>Kitasatosporales</taxon>
        <taxon>Streptomycetaceae</taxon>
        <taxon>Streptomyces</taxon>
    </lineage>
</organism>
<feature type="transmembrane region" description="Helical" evidence="1">
    <location>
        <begin position="31"/>
        <end position="52"/>
    </location>
</feature>
<accession>A0ABY7KH44</accession>
<dbReference type="NCBIfam" id="NF038391">
    <property type="entry name" value="streptophobe"/>
    <property type="match status" value="1"/>
</dbReference>
<protein>
    <submittedName>
        <fullName evidence="2">Streptophobe family protein</fullName>
    </submittedName>
</protein>
<feature type="transmembrane region" description="Helical" evidence="1">
    <location>
        <begin position="212"/>
        <end position="233"/>
    </location>
</feature>
<proteinExistence type="predicted"/>
<dbReference type="InterPro" id="IPR047724">
    <property type="entry name" value="Streptophobe"/>
</dbReference>
<keyword evidence="1" id="KW-0812">Transmembrane</keyword>
<evidence type="ECO:0000256" key="1">
    <source>
        <dbReference type="SAM" id="Phobius"/>
    </source>
</evidence>
<feature type="transmembrane region" description="Helical" evidence="1">
    <location>
        <begin position="350"/>
        <end position="370"/>
    </location>
</feature>
<evidence type="ECO:0000313" key="3">
    <source>
        <dbReference type="Proteomes" id="UP001164439"/>
    </source>
</evidence>
<evidence type="ECO:0000313" key="2">
    <source>
        <dbReference type="EMBL" id="WAZ22895.1"/>
    </source>
</evidence>
<dbReference type="RefSeq" id="WP_269660486.1">
    <property type="nucleotide sequence ID" value="NZ_CP114413.1"/>
</dbReference>
<dbReference type="Proteomes" id="UP001164439">
    <property type="component" value="Chromosome"/>
</dbReference>
<sequence length="453" mass="44795">MATTTRARTKDQPRTAPLRLIGPWENALEGAVAALCSVAAMAAVSALALTLLDAGSVGSPWPLTAALTTMAVGGTVGTASAPATGSGGGLAELLGGGGGMGPQLTGSAAAVPLGVTLVGAVVLWLTFSHRLRKPQQRRFTAGELAVRTAGAAATALLTLMTLAALAKGTATLPESAMSEIRANESGNGPLRDLMGGNGTTQLTYQVGPVTTAFGAVVWVAVVIGAGCLISRAVRIPLGGTLDGLRSTWGRTLSTLTRTLLILSAVPLAFVFVGAVVGGRASTAAGATLLLSPNALAVLLTLGLGSSWTAAVHRERGEGGGLAGLLGGRAQTERPDRTEHLASLSLGGCPLWLAALTLLLFVLLACAYRTARTTNPGHLGTAGRFAVVTAVVLGAGAWLSGASGEFGVSVFGSPMGGVQAELSGDVLGPVLLGLLAGAAAGAAGSTLAALRGPR</sequence>
<feature type="transmembrane region" description="Helical" evidence="1">
    <location>
        <begin position="104"/>
        <end position="127"/>
    </location>
</feature>
<reference evidence="2" key="1">
    <citation type="submission" date="2022-12" db="EMBL/GenBank/DDBJ databases">
        <authorList>
            <person name="Ruckert C."/>
            <person name="Busche T."/>
            <person name="Kalinowski J."/>
            <person name="Wittmann C."/>
        </authorList>
    </citation>
    <scope>NUCLEOTIDE SEQUENCE</scope>
    <source>
        <strain evidence="2">DSM 40467</strain>
    </source>
</reference>